<comment type="caution">
    <text evidence="7">The sequence shown here is derived from an EMBL/GenBank/DDBJ whole genome shotgun (WGS) entry which is preliminary data.</text>
</comment>
<reference evidence="7 8" key="1">
    <citation type="submission" date="2020-04" db="EMBL/GenBank/DDBJ databases">
        <title>Perkinsus olseni comparative genomics.</title>
        <authorList>
            <person name="Bogema D.R."/>
        </authorList>
    </citation>
    <scope>NUCLEOTIDE SEQUENCE [LARGE SCALE GENOMIC DNA]</scope>
    <source>
        <strain evidence="7">00978-12</strain>
    </source>
</reference>
<evidence type="ECO:0000313" key="8">
    <source>
        <dbReference type="Proteomes" id="UP000541610"/>
    </source>
</evidence>
<feature type="transmembrane region" description="Helical" evidence="6">
    <location>
        <begin position="29"/>
        <end position="57"/>
    </location>
</feature>
<evidence type="ECO:0000256" key="2">
    <source>
        <dbReference type="ARBA" id="ARBA00022448"/>
    </source>
</evidence>
<dbReference type="PANTHER" id="PTHR19432">
    <property type="entry name" value="SUGAR TRANSPORTER"/>
    <property type="match status" value="1"/>
</dbReference>
<sequence length="512" mass="54694">MASETLVEKEGSCDEAPCVVREDLSILGWVRICLVGLAIFGTSCSMTLQGVFSIPFAMKMGLPESSSSLVWLCGPVTGMIIQPLVGRWSDRHVSRGNGRSRLPFLVVGALILSLCTVAIGYSIELGELLGDRGSSHTGGLVILILIFWVYDAASNVVMVVSRSALVDIAPPRHVPTGFFTQTFISELGGMCGGWIASQDWSTAAGVNLSSEICPRDCEGESCPVGFVPGCYGLRFSVIIDAAIILVTAAIASFAMKPGISKSMRSYGPVQSFQTERPCRLCSTWLQFYREIRSAPTAYRTVLLAMILSWIGWFTAIIYRSHFVAVEVLPNLLNDAKVYERNLQIAARGMFYGSILSASTSVIFFATGVRFPQALNPRLGVIWGLSLLGLAAILLLSIFFAVGTFPGTTGGVQVWLAMAGPLGALSMSIPFALTGRISQQVADSHTAAKPGTYMGALNVAMCFPQILVSLLGGPLNSTLHSDAVSFTIGGVGALAAAALVLRRRYWCDRYGPA</sequence>
<evidence type="ECO:0000256" key="5">
    <source>
        <dbReference type="ARBA" id="ARBA00023136"/>
    </source>
</evidence>
<dbReference type="OrthoDB" id="443618at2759"/>
<feature type="transmembrane region" description="Helical" evidence="6">
    <location>
        <begin position="380"/>
        <end position="401"/>
    </location>
</feature>
<gene>
    <name evidence="7" type="ORF">FOZ60_011383</name>
</gene>
<dbReference type="EMBL" id="JABANP010000477">
    <property type="protein sequence ID" value="KAF4681876.1"/>
    <property type="molecule type" value="Genomic_DNA"/>
</dbReference>
<name>A0A7J6NDF1_PEROL</name>
<keyword evidence="5 6" id="KW-0472">Membrane</keyword>
<feature type="transmembrane region" description="Helical" evidence="6">
    <location>
        <begin position="233"/>
        <end position="255"/>
    </location>
</feature>
<evidence type="ECO:0000256" key="1">
    <source>
        <dbReference type="ARBA" id="ARBA00004141"/>
    </source>
</evidence>
<evidence type="ECO:0000256" key="4">
    <source>
        <dbReference type="ARBA" id="ARBA00022989"/>
    </source>
</evidence>
<comment type="subcellular location">
    <subcellularLocation>
        <location evidence="1">Membrane</location>
        <topology evidence="1">Multi-pass membrane protein</topology>
    </subcellularLocation>
</comment>
<feature type="transmembrane region" description="Helical" evidence="6">
    <location>
        <begin position="452"/>
        <end position="470"/>
    </location>
</feature>
<feature type="transmembrane region" description="Helical" evidence="6">
    <location>
        <begin position="69"/>
        <end position="89"/>
    </location>
</feature>
<dbReference type="InterPro" id="IPR036259">
    <property type="entry name" value="MFS_trans_sf"/>
</dbReference>
<feature type="transmembrane region" description="Helical" evidence="6">
    <location>
        <begin position="101"/>
        <end position="121"/>
    </location>
</feature>
<dbReference type="Gene3D" id="1.20.1250.20">
    <property type="entry name" value="MFS general substrate transporter like domains"/>
    <property type="match status" value="1"/>
</dbReference>
<dbReference type="Proteomes" id="UP000541610">
    <property type="component" value="Unassembled WGS sequence"/>
</dbReference>
<evidence type="ECO:0000256" key="6">
    <source>
        <dbReference type="SAM" id="Phobius"/>
    </source>
</evidence>
<evidence type="ECO:0000256" key="3">
    <source>
        <dbReference type="ARBA" id="ARBA00022692"/>
    </source>
</evidence>
<keyword evidence="4 6" id="KW-1133">Transmembrane helix</keyword>
<dbReference type="GO" id="GO:0016020">
    <property type="term" value="C:membrane"/>
    <property type="evidence" value="ECO:0007669"/>
    <property type="project" value="UniProtKB-SubCell"/>
</dbReference>
<dbReference type="SUPFAM" id="SSF103473">
    <property type="entry name" value="MFS general substrate transporter"/>
    <property type="match status" value="1"/>
</dbReference>
<dbReference type="PANTHER" id="PTHR19432:SF35">
    <property type="entry name" value="SOLUTE CARRIER FAMILY 45 MEMBER 3 ISOFORM X1"/>
    <property type="match status" value="1"/>
</dbReference>
<accession>A0A7J6NDF1</accession>
<feature type="transmembrane region" description="Helical" evidence="6">
    <location>
        <begin position="297"/>
        <end position="318"/>
    </location>
</feature>
<feature type="transmembrane region" description="Helical" evidence="6">
    <location>
        <begin position="133"/>
        <end position="150"/>
    </location>
</feature>
<feature type="transmembrane region" description="Helical" evidence="6">
    <location>
        <begin position="413"/>
        <end position="432"/>
    </location>
</feature>
<proteinExistence type="predicted"/>
<protein>
    <submittedName>
        <fullName evidence="7">Uncharacterized protein</fullName>
    </submittedName>
</protein>
<organism evidence="7 8">
    <name type="scientific">Perkinsus olseni</name>
    <name type="common">Perkinsus atlanticus</name>
    <dbReference type="NCBI Taxonomy" id="32597"/>
    <lineage>
        <taxon>Eukaryota</taxon>
        <taxon>Sar</taxon>
        <taxon>Alveolata</taxon>
        <taxon>Perkinsozoa</taxon>
        <taxon>Perkinsea</taxon>
        <taxon>Perkinsida</taxon>
        <taxon>Perkinsidae</taxon>
        <taxon>Perkinsus</taxon>
    </lineage>
</organism>
<feature type="transmembrane region" description="Helical" evidence="6">
    <location>
        <begin position="348"/>
        <end position="368"/>
    </location>
</feature>
<evidence type="ECO:0000313" key="7">
    <source>
        <dbReference type="EMBL" id="KAF4681876.1"/>
    </source>
</evidence>
<feature type="transmembrane region" description="Helical" evidence="6">
    <location>
        <begin position="482"/>
        <end position="500"/>
    </location>
</feature>
<keyword evidence="2" id="KW-0813">Transport</keyword>
<dbReference type="AlphaFoldDB" id="A0A7J6NDF1"/>
<keyword evidence="3 6" id="KW-0812">Transmembrane</keyword>
<dbReference type="GO" id="GO:0008506">
    <property type="term" value="F:sucrose:proton symporter activity"/>
    <property type="evidence" value="ECO:0007669"/>
    <property type="project" value="TreeGrafter"/>
</dbReference>